<dbReference type="EMBL" id="JACSDZ010000012">
    <property type="protein sequence ID" value="KAF7389927.1"/>
    <property type="molecule type" value="Genomic_DNA"/>
</dbReference>
<reference evidence="1" key="1">
    <citation type="journal article" date="2020" name="G3 (Bethesda)">
        <title>High-Quality Assemblies for Three Invasive Social Wasps from the &lt;i&gt;Vespula&lt;/i&gt; Genus.</title>
        <authorList>
            <person name="Harrop T.W.R."/>
            <person name="Guhlin J."/>
            <person name="McLaughlin G.M."/>
            <person name="Permina E."/>
            <person name="Stockwell P."/>
            <person name="Gilligan J."/>
            <person name="Le Lec M.F."/>
            <person name="Gruber M.A.M."/>
            <person name="Quinn O."/>
            <person name="Lovegrove M."/>
            <person name="Duncan E.J."/>
            <person name="Remnant E.J."/>
            <person name="Van Eeckhoven J."/>
            <person name="Graham B."/>
            <person name="Knapp R.A."/>
            <person name="Langford K.W."/>
            <person name="Kronenberg Z."/>
            <person name="Press M.O."/>
            <person name="Eacker S.M."/>
            <person name="Wilson-Rankin E.E."/>
            <person name="Purcell J."/>
            <person name="Lester P.J."/>
            <person name="Dearden P.K."/>
        </authorList>
    </citation>
    <scope>NUCLEOTIDE SEQUENCE</scope>
    <source>
        <strain evidence="1">Linc-1</strain>
    </source>
</reference>
<dbReference type="InterPro" id="IPR035994">
    <property type="entry name" value="Nucleoside_phosphorylase_sf"/>
</dbReference>
<proteinExistence type="predicted"/>
<dbReference type="GO" id="GO:0005829">
    <property type="term" value="C:cytosol"/>
    <property type="evidence" value="ECO:0007669"/>
    <property type="project" value="TreeGrafter"/>
</dbReference>
<accession>A0A834MYM2</accession>
<dbReference type="SUPFAM" id="SSF53167">
    <property type="entry name" value="Purine and uridine phosphorylases"/>
    <property type="match status" value="1"/>
</dbReference>
<comment type="caution">
    <text evidence="1">The sequence shown here is derived from an EMBL/GenBank/DDBJ whole genome shotgun (WGS) entry which is preliminary data.</text>
</comment>
<dbReference type="Gene3D" id="3.40.50.1580">
    <property type="entry name" value="Nucleoside phosphorylase domain"/>
    <property type="match status" value="1"/>
</dbReference>
<protein>
    <submittedName>
        <fullName evidence="1">Uncharacterized protein</fullName>
    </submittedName>
</protein>
<dbReference type="PANTHER" id="PTHR43691">
    <property type="entry name" value="URIDINE PHOSPHORYLASE"/>
    <property type="match status" value="1"/>
</dbReference>
<evidence type="ECO:0000313" key="1">
    <source>
        <dbReference type="EMBL" id="KAF7389927.1"/>
    </source>
</evidence>
<sequence>MGLYVFVLSIYRDGSVRLRNPNIELMDQDILYHLALGSGSHDLVEMFGDVKFVCMGGTPKRMEQFANYIMKEIGHKIPAGTTLLDISQYSYRYCMYKVGPVLSISVLAPKEVLNEWQIRPQILVARYITRYLQRKGRLSLEGHGSMCVKSPRRYKLVQQESETYD</sequence>
<name>A0A834MYM2_VESGE</name>
<evidence type="ECO:0000313" key="2">
    <source>
        <dbReference type="Proteomes" id="UP000617340"/>
    </source>
</evidence>
<dbReference type="GO" id="GO:0006218">
    <property type="term" value="P:uridine catabolic process"/>
    <property type="evidence" value="ECO:0007669"/>
    <property type="project" value="TreeGrafter"/>
</dbReference>
<dbReference type="GO" id="GO:0004850">
    <property type="term" value="F:uridine phosphorylase activity"/>
    <property type="evidence" value="ECO:0007669"/>
    <property type="project" value="TreeGrafter"/>
</dbReference>
<dbReference type="PANTHER" id="PTHR43691:SF11">
    <property type="entry name" value="FI09636P-RELATED"/>
    <property type="match status" value="1"/>
</dbReference>
<keyword evidence="2" id="KW-1185">Reference proteome</keyword>
<gene>
    <name evidence="1" type="ORF">HZH68_011784</name>
</gene>
<organism evidence="1 2">
    <name type="scientific">Vespula germanica</name>
    <name type="common">German yellow jacket</name>
    <name type="synonym">Paravespula germanica</name>
    <dbReference type="NCBI Taxonomy" id="30212"/>
    <lineage>
        <taxon>Eukaryota</taxon>
        <taxon>Metazoa</taxon>
        <taxon>Ecdysozoa</taxon>
        <taxon>Arthropoda</taxon>
        <taxon>Hexapoda</taxon>
        <taxon>Insecta</taxon>
        <taxon>Pterygota</taxon>
        <taxon>Neoptera</taxon>
        <taxon>Endopterygota</taxon>
        <taxon>Hymenoptera</taxon>
        <taxon>Apocrita</taxon>
        <taxon>Aculeata</taxon>
        <taxon>Vespoidea</taxon>
        <taxon>Vespidae</taxon>
        <taxon>Vespinae</taxon>
        <taxon>Vespula</taxon>
    </lineage>
</organism>
<dbReference type="Proteomes" id="UP000617340">
    <property type="component" value="Unassembled WGS sequence"/>
</dbReference>
<dbReference type="AlphaFoldDB" id="A0A834MYM2"/>